<keyword evidence="2" id="KW-1185">Reference proteome</keyword>
<protein>
    <submittedName>
        <fullName evidence="1">Uncharacterized protein</fullName>
    </submittedName>
</protein>
<evidence type="ECO:0000313" key="1">
    <source>
        <dbReference type="EMBL" id="PJJ83300.1"/>
    </source>
</evidence>
<comment type="caution">
    <text evidence="1">The sequence shown here is derived from an EMBL/GenBank/DDBJ whole genome shotgun (WGS) entry which is preliminary data.</text>
</comment>
<dbReference type="RefSeq" id="WP_100339577.1">
    <property type="nucleotide sequence ID" value="NZ_PGFJ01000001.1"/>
</dbReference>
<dbReference type="EMBL" id="PGFJ01000001">
    <property type="protein sequence ID" value="PJJ83300.1"/>
    <property type="molecule type" value="Genomic_DNA"/>
</dbReference>
<gene>
    <name evidence="1" type="ORF">CLV57_0280</name>
</gene>
<proteinExistence type="predicted"/>
<dbReference type="AlphaFoldDB" id="A0A2H9VR52"/>
<organism evidence="1 2">
    <name type="scientific">Mucilaginibacter auburnensis</name>
    <dbReference type="NCBI Taxonomy" id="1457233"/>
    <lineage>
        <taxon>Bacteria</taxon>
        <taxon>Pseudomonadati</taxon>
        <taxon>Bacteroidota</taxon>
        <taxon>Sphingobacteriia</taxon>
        <taxon>Sphingobacteriales</taxon>
        <taxon>Sphingobacteriaceae</taxon>
        <taxon>Mucilaginibacter</taxon>
    </lineage>
</organism>
<reference evidence="1 2" key="1">
    <citation type="submission" date="2017-11" db="EMBL/GenBank/DDBJ databases">
        <title>Genomic Encyclopedia of Archaeal and Bacterial Type Strains, Phase II (KMG-II): From Individual Species to Whole Genera.</title>
        <authorList>
            <person name="Goeker M."/>
        </authorList>
    </citation>
    <scope>NUCLEOTIDE SEQUENCE [LARGE SCALE GENOMIC DNA]</scope>
    <source>
        <strain evidence="1 2">DSM 28175</strain>
    </source>
</reference>
<dbReference type="Proteomes" id="UP000242687">
    <property type="component" value="Unassembled WGS sequence"/>
</dbReference>
<accession>A0A2H9VR52</accession>
<sequence>MSIEEITHIEYALLIGALDDLPFEKAAELHGELTAKYYAYVDKAIQCKKAAMDFKAVGARVRMGTAAEFVATK</sequence>
<evidence type="ECO:0000313" key="2">
    <source>
        <dbReference type="Proteomes" id="UP000242687"/>
    </source>
</evidence>
<name>A0A2H9VR52_9SPHI</name>